<dbReference type="InterPro" id="IPR017892">
    <property type="entry name" value="Pkinase_C"/>
</dbReference>
<feature type="non-terminal residue" evidence="7">
    <location>
        <position position="1"/>
    </location>
</feature>
<keyword evidence="2" id="KW-0808">Transferase</keyword>
<protein>
    <submittedName>
        <fullName evidence="7">Protein kinase C delta type</fullName>
    </submittedName>
</protein>
<evidence type="ECO:0000313" key="7">
    <source>
        <dbReference type="EMBL" id="KFP79831.1"/>
    </source>
</evidence>
<evidence type="ECO:0000313" key="8">
    <source>
        <dbReference type="Proteomes" id="UP000053537"/>
    </source>
</evidence>
<dbReference type="Pfam" id="PF00433">
    <property type="entry name" value="Pkinase_C"/>
    <property type="match status" value="1"/>
</dbReference>
<evidence type="ECO:0000256" key="4">
    <source>
        <dbReference type="ARBA" id="ARBA00022777"/>
    </source>
</evidence>
<dbReference type="InterPro" id="IPR000719">
    <property type="entry name" value="Prot_kinase_dom"/>
</dbReference>
<evidence type="ECO:0000256" key="3">
    <source>
        <dbReference type="ARBA" id="ARBA00022741"/>
    </source>
</evidence>
<keyword evidence="8" id="KW-1185">Reference proteome</keyword>
<dbReference type="EMBL" id="KK835690">
    <property type="protein sequence ID" value="KFP79831.1"/>
    <property type="molecule type" value="Genomic_DNA"/>
</dbReference>
<dbReference type="SMART" id="SM00220">
    <property type="entry name" value="S_TKc"/>
    <property type="match status" value="1"/>
</dbReference>
<keyword evidence="4 7" id="KW-0418">Kinase</keyword>
<keyword evidence="3" id="KW-0547">Nucleotide-binding</keyword>
<feature type="non-terminal residue" evidence="7">
    <location>
        <position position="189"/>
    </location>
</feature>
<dbReference type="AlphaFoldDB" id="A0A091NK56"/>
<evidence type="ECO:0000256" key="5">
    <source>
        <dbReference type="ARBA" id="ARBA00022840"/>
    </source>
</evidence>
<keyword evidence="1" id="KW-0723">Serine/threonine-protein kinase</keyword>
<dbReference type="InterPro" id="IPR011009">
    <property type="entry name" value="Kinase-like_dom_sf"/>
</dbReference>
<evidence type="ECO:0000259" key="6">
    <source>
        <dbReference type="PROSITE" id="PS50011"/>
    </source>
</evidence>
<dbReference type="GO" id="GO:0004674">
    <property type="term" value="F:protein serine/threonine kinase activity"/>
    <property type="evidence" value="ECO:0007669"/>
    <property type="project" value="UniProtKB-KW"/>
</dbReference>
<evidence type="ECO:0000256" key="2">
    <source>
        <dbReference type="ARBA" id="ARBA00022679"/>
    </source>
</evidence>
<name>A0A091NK56_9PASS</name>
<dbReference type="Pfam" id="PF00069">
    <property type="entry name" value="Pkinase"/>
    <property type="match status" value="1"/>
</dbReference>
<dbReference type="Gene3D" id="3.30.200.20">
    <property type="entry name" value="Phosphorylase Kinase, domain 1"/>
    <property type="match status" value="1"/>
</dbReference>
<gene>
    <name evidence="7" type="ORF">N310_08490</name>
</gene>
<sequence>LDNVMLDKEGHIKIADFGMCKENVFGDNKASTFCGTPDYIAPEILQGLRYTFSVDWWSFGVLLYEMLIGQSPFHGDDEDELFESIRVDTPHYPRWITKESKDILEKVGLRISTWVMAPLLFWKKLQKCASNCLLLCLTQKSASDYNNFDREFLSEKPKLSYSDKNLIESMDQSAFDGFSFINPKFEQIL</sequence>
<dbReference type="Proteomes" id="UP000053537">
    <property type="component" value="Unassembled WGS sequence"/>
</dbReference>
<dbReference type="SUPFAM" id="SSF56112">
    <property type="entry name" value="Protein kinase-like (PK-like)"/>
    <property type="match status" value="1"/>
</dbReference>
<reference evidence="7 8" key="1">
    <citation type="submission" date="2014-04" db="EMBL/GenBank/DDBJ databases">
        <title>Genome evolution of avian class.</title>
        <authorList>
            <person name="Zhang G."/>
            <person name="Li C."/>
        </authorList>
    </citation>
    <scope>NUCLEOTIDE SEQUENCE [LARGE SCALE GENOMIC DNA]</scope>
    <source>
        <strain evidence="7">BGI_N310</strain>
    </source>
</reference>
<feature type="domain" description="Protein kinase" evidence="6">
    <location>
        <begin position="1"/>
        <end position="175"/>
    </location>
</feature>
<dbReference type="GO" id="GO:0005524">
    <property type="term" value="F:ATP binding"/>
    <property type="evidence" value="ECO:0007669"/>
    <property type="project" value="UniProtKB-KW"/>
</dbReference>
<dbReference type="Gene3D" id="1.10.510.10">
    <property type="entry name" value="Transferase(Phosphotransferase) domain 1"/>
    <property type="match status" value="1"/>
</dbReference>
<evidence type="ECO:0000256" key="1">
    <source>
        <dbReference type="ARBA" id="ARBA00022527"/>
    </source>
</evidence>
<dbReference type="PANTHER" id="PTHR24351">
    <property type="entry name" value="RIBOSOMAL PROTEIN S6 KINASE"/>
    <property type="match status" value="1"/>
</dbReference>
<dbReference type="PROSITE" id="PS50011">
    <property type="entry name" value="PROTEIN_KINASE_DOM"/>
    <property type="match status" value="1"/>
</dbReference>
<accession>A0A091NK56</accession>
<keyword evidence="5" id="KW-0067">ATP-binding</keyword>
<proteinExistence type="predicted"/>
<organism evidence="7 8">
    <name type="scientific">Acanthisitta chloris</name>
    <name type="common">rifleman</name>
    <dbReference type="NCBI Taxonomy" id="57068"/>
    <lineage>
        <taxon>Eukaryota</taxon>
        <taxon>Metazoa</taxon>
        <taxon>Chordata</taxon>
        <taxon>Craniata</taxon>
        <taxon>Vertebrata</taxon>
        <taxon>Euteleostomi</taxon>
        <taxon>Archelosauria</taxon>
        <taxon>Archosauria</taxon>
        <taxon>Dinosauria</taxon>
        <taxon>Saurischia</taxon>
        <taxon>Theropoda</taxon>
        <taxon>Coelurosauria</taxon>
        <taxon>Aves</taxon>
        <taxon>Neognathae</taxon>
        <taxon>Neoaves</taxon>
        <taxon>Telluraves</taxon>
        <taxon>Australaves</taxon>
        <taxon>Passeriformes</taxon>
        <taxon>Acanthisittidae</taxon>
        <taxon>Acanthisitta</taxon>
    </lineage>
</organism>